<name>A0ABN8IDJ4_9NEOP</name>
<organism evidence="1 2">
    <name type="scientific">Iphiclides podalirius</name>
    <name type="common">scarce swallowtail</name>
    <dbReference type="NCBI Taxonomy" id="110791"/>
    <lineage>
        <taxon>Eukaryota</taxon>
        <taxon>Metazoa</taxon>
        <taxon>Ecdysozoa</taxon>
        <taxon>Arthropoda</taxon>
        <taxon>Hexapoda</taxon>
        <taxon>Insecta</taxon>
        <taxon>Pterygota</taxon>
        <taxon>Neoptera</taxon>
        <taxon>Endopterygota</taxon>
        <taxon>Lepidoptera</taxon>
        <taxon>Glossata</taxon>
        <taxon>Ditrysia</taxon>
        <taxon>Papilionoidea</taxon>
        <taxon>Papilionidae</taxon>
        <taxon>Papilioninae</taxon>
        <taxon>Iphiclides</taxon>
    </lineage>
</organism>
<protein>
    <submittedName>
        <fullName evidence="1">Uncharacterized protein</fullName>
    </submittedName>
</protein>
<accession>A0ABN8IDJ4</accession>
<proteinExistence type="predicted"/>
<feature type="non-terminal residue" evidence="1">
    <location>
        <position position="159"/>
    </location>
</feature>
<reference evidence="1" key="1">
    <citation type="submission" date="2022-03" db="EMBL/GenBank/DDBJ databases">
        <authorList>
            <person name="Martin H S."/>
        </authorList>
    </citation>
    <scope>NUCLEOTIDE SEQUENCE</scope>
</reference>
<evidence type="ECO:0000313" key="1">
    <source>
        <dbReference type="EMBL" id="CAH2055712.1"/>
    </source>
</evidence>
<sequence>MHSSISDDLNREHLALEAAKCLKNISQNNKNVSDLHKELLELNLSIKTYIEESKIRMKDIRLELASKAKSSTKVVDILSRNYTIECFPPRNERLSRKDDATQINPLNSPEICDIGPERRSRKRLLKSSCHSPQWAESCGPENEYKAFEEVAKEEELKKM</sequence>
<gene>
    <name evidence="1" type="ORF">IPOD504_LOCUS9034</name>
</gene>
<evidence type="ECO:0000313" key="2">
    <source>
        <dbReference type="Proteomes" id="UP000837857"/>
    </source>
</evidence>
<dbReference type="Proteomes" id="UP000837857">
    <property type="component" value="Chromosome 22"/>
</dbReference>
<dbReference type="EMBL" id="OW152834">
    <property type="protein sequence ID" value="CAH2055712.1"/>
    <property type="molecule type" value="Genomic_DNA"/>
</dbReference>
<keyword evidence="2" id="KW-1185">Reference proteome</keyword>